<sequence length="207" mass="24398">MKATRSFLIVCFICSFFALQAQDFPSEIWHEGKIVLLEGDTLRGLVKYNLESDLIQFTGNNKTIKAYTGRKLLFFEIYDETVERYRQFFSIPYSLNGDYKVPIMFEVLVRGEELSLLCREAVEYQMRSYPYSMGGTYSSYVLVYTYYFLRPDGTIIKYSGKKKDLLYIMKEKQSVMKEYIKESKIDVDNRSDLAKTLIYYNSLFDKT</sequence>
<reference evidence="2" key="1">
    <citation type="submission" date="2021-01" db="EMBL/GenBank/DDBJ databases">
        <title>Fulvivirga kasyanovii gen. nov., sp nov., a novel member of the phylum Bacteroidetes isolated from seawater in a mussel farm.</title>
        <authorList>
            <person name="Zhao L.-H."/>
            <person name="Wang Z.-J."/>
        </authorList>
    </citation>
    <scope>NUCLEOTIDE SEQUENCE</scope>
    <source>
        <strain evidence="2">2943</strain>
    </source>
</reference>
<name>A0A937F7T7_9BACT</name>
<keyword evidence="3" id="KW-1185">Reference proteome</keyword>
<organism evidence="2 3">
    <name type="scientific">Fulvivirga sediminis</name>
    <dbReference type="NCBI Taxonomy" id="2803949"/>
    <lineage>
        <taxon>Bacteria</taxon>
        <taxon>Pseudomonadati</taxon>
        <taxon>Bacteroidota</taxon>
        <taxon>Cytophagia</taxon>
        <taxon>Cytophagales</taxon>
        <taxon>Fulvivirgaceae</taxon>
        <taxon>Fulvivirga</taxon>
    </lineage>
</organism>
<feature type="chain" id="PRO_5037305490" description="DUF4369 domain-containing protein" evidence="1">
    <location>
        <begin position="22"/>
        <end position="207"/>
    </location>
</feature>
<feature type="signal peptide" evidence="1">
    <location>
        <begin position="1"/>
        <end position="21"/>
    </location>
</feature>
<proteinExistence type="predicted"/>
<evidence type="ECO:0008006" key="4">
    <source>
        <dbReference type="Google" id="ProtNLM"/>
    </source>
</evidence>
<gene>
    <name evidence="2" type="ORF">JL102_05525</name>
</gene>
<evidence type="ECO:0000256" key="1">
    <source>
        <dbReference type="SAM" id="SignalP"/>
    </source>
</evidence>
<evidence type="ECO:0000313" key="3">
    <source>
        <dbReference type="Proteomes" id="UP000659388"/>
    </source>
</evidence>
<dbReference type="Proteomes" id="UP000659388">
    <property type="component" value="Unassembled WGS sequence"/>
</dbReference>
<protein>
    <recommendedName>
        <fullName evidence="4">DUF4369 domain-containing protein</fullName>
    </recommendedName>
</protein>
<dbReference type="RefSeq" id="WP_202243241.1">
    <property type="nucleotide sequence ID" value="NZ_JAESIY010000002.1"/>
</dbReference>
<dbReference type="AlphaFoldDB" id="A0A937F7T7"/>
<evidence type="ECO:0000313" key="2">
    <source>
        <dbReference type="EMBL" id="MBL3655578.1"/>
    </source>
</evidence>
<keyword evidence="1" id="KW-0732">Signal</keyword>
<accession>A0A937F7T7</accession>
<dbReference type="EMBL" id="JAESIY010000002">
    <property type="protein sequence ID" value="MBL3655578.1"/>
    <property type="molecule type" value="Genomic_DNA"/>
</dbReference>
<comment type="caution">
    <text evidence="2">The sequence shown here is derived from an EMBL/GenBank/DDBJ whole genome shotgun (WGS) entry which is preliminary data.</text>
</comment>